<dbReference type="InterPro" id="IPR009293">
    <property type="entry name" value="UPF0478"/>
</dbReference>
<dbReference type="Proteomes" id="UP000057181">
    <property type="component" value="Chromosome"/>
</dbReference>
<evidence type="ECO:0000313" key="4">
    <source>
        <dbReference type="EMBL" id="GEO92329.1"/>
    </source>
</evidence>
<keyword evidence="2" id="KW-1133">Transmembrane helix</keyword>
<dbReference type="KEGG" id="kfv:AS188_11225"/>
<dbReference type="Proteomes" id="UP000321155">
    <property type="component" value="Unassembled WGS sequence"/>
</dbReference>
<feature type="transmembrane region" description="Helical" evidence="2">
    <location>
        <begin position="6"/>
        <end position="27"/>
    </location>
</feature>
<dbReference type="Pfam" id="PF06103">
    <property type="entry name" value="DUF948"/>
    <property type="match status" value="1"/>
</dbReference>
<proteinExistence type="predicted"/>
<keyword evidence="6" id="KW-1185">Reference proteome</keyword>
<dbReference type="OrthoDB" id="3237344at2"/>
<dbReference type="RefSeq" id="WP_058858928.1">
    <property type="nucleotide sequence ID" value="NZ_BJZR01000039.1"/>
</dbReference>
<dbReference type="EMBL" id="CP013254">
    <property type="protein sequence ID" value="ALU40227.1"/>
    <property type="molecule type" value="Genomic_DNA"/>
</dbReference>
<dbReference type="EMBL" id="BJZR01000039">
    <property type="protein sequence ID" value="GEO92329.1"/>
    <property type="molecule type" value="Genomic_DNA"/>
</dbReference>
<keyword evidence="2" id="KW-0812">Transmembrane</keyword>
<sequence length="138" mass="13989">MTGGEIAGLLAAGVFAVLVALLAVPILKLGKVFDELRLTIRALNNETVPLIDEVTRTVSTTNSQLEKVDGITTNVSDASANVSALSSLVASTVGQPLIKVAAFSHGVRRAFAGEAEHRADPYGPAAGPAAGPTGEGTP</sequence>
<evidence type="ECO:0008006" key="7">
    <source>
        <dbReference type="Google" id="ProtNLM"/>
    </source>
</evidence>
<evidence type="ECO:0000256" key="1">
    <source>
        <dbReference type="SAM" id="MobiDB-lite"/>
    </source>
</evidence>
<evidence type="ECO:0000256" key="2">
    <source>
        <dbReference type="SAM" id="Phobius"/>
    </source>
</evidence>
<gene>
    <name evidence="3" type="ORF">AS188_11225</name>
    <name evidence="4" type="ORF">KFL01_16350</name>
</gene>
<dbReference type="STRING" id="446860.AS188_11225"/>
<keyword evidence="2" id="KW-0472">Membrane</keyword>
<reference evidence="4 6" key="2">
    <citation type="submission" date="2019-07" db="EMBL/GenBank/DDBJ databases">
        <title>Whole genome shotgun sequence of Kocuria flava NBRC 107626.</title>
        <authorList>
            <person name="Hosoyama A."/>
            <person name="Uohara A."/>
            <person name="Ohji S."/>
            <person name="Ichikawa N."/>
        </authorList>
    </citation>
    <scope>NUCLEOTIDE SEQUENCE [LARGE SCALE GENOMIC DNA]</scope>
    <source>
        <strain evidence="4 6">NBRC 107626</strain>
    </source>
</reference>
<evidence type="ECO:0000313" key="3">
    <source>
        <dbReference type="EMBL" id="ALU40227.1"/>
    </source>
</evidence>
<name>A0A0U3GLX8_9MICC</name>
<evidence type="ECO:0000313" key="5">
    <source>
        <dbReference type="Proteomes" id="UP000057181"/>
    </source>
</evidence>
<dbReference type="AlphaFoldDB" id="A0A0U3GLX8"/>
<organism evidence="3 5">
    <name type="scientific">Kocuria flava</name>
    <dbReference type="NCBI Taxonomy" id="446860"/>
    <lineage>
        <taxon>Bacteria</taxon>
        <taxon>Bacillati</taxon>
        <taxon>Actinomycetota</taxon>
        <taxon>Actinomycetes</taxon>
        <taxon>Micrococcales</taxon>
        <taxon>Micrococcaceae</taxon>
        <taxon>Kocuria</taxon>
    </lineage>
</organism>
<evidence type="ECO:0000313" key="6">
    <source>
        <dbReference type="Proteomes" id="UP000321155"/>
    </source>
</evidence>
<protein>
    <recommendedName>
        <fullName evidence="7">DUF948 domain-containing protein</fullName>
    </recommendedName>
</protein>
<reference evidence="3 5" key="1">
    <citation type="submission" date="2015-11" db="EMBL/GenBank/DDBJ databases">
        <title>Complete Genome Sequence of Kocuria flava strain HO-9041.</title>
        <authorList>
            <person name="Zhou M."/>
            <person name="Dai J."/>
        </authorList>
    </citation>
    <scope>NUCLEOTIDE SEQUENCE [LARGE SCALE GENOMIC DNA]</scope>
    <source>
        <strain evidence="3 5">HO-9041</strain>
    </source>
</reference>
<accession>A0A0U3GLX8</accession>
<feature type="region of interest" description="Disordered" evidence="1">
    <location>
        <begin position="118"/>
        <end position="138"/>
    </location>
</feature>
<feature type="compositionally biased region" description="Low complexity" evidence="1">
    <location>
        <begin position="121"/>
        <end position="132"/>
    </location>
</feature>